<comment type="caution">
    <text evidence="2">The sequence shown here is derived from an EMBL/GenBank/DDBJ whole genome shotgun (WGS) entry which is preliminary data.</text>
</comment>
<gene>
    <name evidence="2" type="ORF">ACFPTN_07885</name>
</gene>
<feature type="domain" description="TIR" evidence="1">
    <location>
        <begin position="207"/>
        <end position="340"/>
    </location>
</feature>
<dbReference type="PROSITE" id="PS50104">
    <property type="entry name" value="TIR"/>
    <property type="match status" value="1"/>
</dbReference>
<dbReference type="EMBL" id="JBHSOG010000028">
    <property type="protein sequence ID" value="MFC5769292.1"/>
    <property type="molecule type" value="Genomic_DNA"/>
</dbReference>
<dbReference type="Pfam" id="PF13676">
    <property type="entry name" value="TIR_2"/>
    <property type="match status" value="1"/>
</dbReference>
<dbReference type="InterPro" id="IPR000157">
    <property type="entry name" value="TIR_dom"/>
</dbReference>
<evidence type="ECO:0000259" key="1">
    <source>
        <dbReference type="PROSITE" id="PS50104"/>
    </source>
</evidence>
<keyword evidence="3" id="KW-1185">Reference proteome</keyword>
<name>A0ABW1APR0_9RHOO</name>
<reference evidence="3" key="1">
    <citation type="journal article" date="2019" name="Int. J. Syst. Evol. Microbiol.">
        <title>The Global Catalogue of Microorganisms (GCM) 10K type strain sequencing project: providing services to taxonomists for standard genome sequencing and annotation.</title>
        <authorList>
            <consortium name="The Broad Institute Genomics Platform"/>
            <consortium name="The Broad Institute Genome Sequencing Center for Infectious Disease"/>
            <person name="Wu L."/>
            <person name="Ma J."/>
        </authorList>
    </citation>
    <scope>NUCLEOTIDE SEQUENCE [LARGE SCALE GENOMIC DNA]</scope>
    <source>
        <strain evidence="3">SHR3</strain>
    </source>
</reference>
<organism evidence="2 3">
    <name type="scientific">Thauera sinica</name>
    <dbReference type="NCBI Taxonomy" id="2665146"/>
    <lineage>
        <taxon>Bacteria</taxon>
        <taxon>Pseudomonadati</taxon>
        <taxon>Pseudomonadota</taxon>
        <taxon>Betaproteobacteria</taxon>
        <taxon>Rhodocyclales</taxon>
        <taxon>Zoogloeaceae</taxon>
        <taxon>Thauera</taxon>
    </lineage>
</organism>
<dbReference type="RefSeq" id="WP_385961111.1">
    <property type="nucleotide sequence ID" value="NZ_JBHSOG010000028.1"/>
</dbReference>
<accession>A0ABW1APR0</accession>
<dbReference type="SUPFAM" id="SSF52200">
    <property type="entry name" value="Toll/Interleukin receptor TIR domain"/>
    <property type="match status" value="1"/>
</dbReference>
<dbReference type="InterPro" id="IPR035897">
    <property type="entry name" value="Toll_tir_struct_dom_sf"/>
</dbReference>
<dbReference type="Proteomes" id="UP001595974">
    <property type="component" value="Unassembled WGS sequence"/>
</dbReference>
<evidence type="ECO:0000313" key="3">
    <source>
        <dbReference type="Proteomes" id="UP001595974"/>
    </source>
</evidence>
<dbReference type="SMART" id="SM00255">
    <property type="entry name" value="TIR"/>
    <property type="match status" value="1"/>
</dbReference>
<protein>
    <submittedName>
        <fullName evidence="2">Toll/interleukin-1 receptor domain-containing protein</fullName>
    </submittedName>
</protein>
<sequence length="347" mass="38778">MELIGTIPVRGSRSPRIELMQGDLTAIGPDEGFDVLVVSAFPDDYFPTRTSLIGALFNKGLSVKELAAGKDLDLRTAFSCWLSKDLGAAREIFHFDRILCFEPLVRGEPPAVVGDIFRALTPILAEHADFRSVAMPLVAAGNQGYAAADMLDPLLDAAIHWLERGLPLDVLKIVTLTEQQTNEARALFLQRAAQYAASDSAATVPGKTFDVFISYAHENADDIEIFEQALLRANPLLRIFLDRKTLDVGCAWQPEIFESLDRCRKVVAMFSPDYLASKVCKEEFNIAWVRGREHDEDIIFPIFLHSADLPTYMTYRNYLDCREGDRMKIESAAGRLVESLKRTAHRP</sequence>
<keyword evidence="2" id="KW-0675">Receptor</keyword>
<dbReference type="Gene3D" id="3.40.50.10140">
    <property type="entry name" value="Toll/interleukin-1 receptor homology (TIR) domain"/>
    <property type="match status" value="1"/>
</dbReference>
<proteinExistence type="predicted"/>
<evidence type="ECO:0000313" key="2">
    <source>
        <dbReference type="EMBL" id="MFC5769292.1"/>
    </source>
</evidence>